<keyword evidence="2" id="KW-0378">Hydrolase</keyword>
<dbReference type="Pfam" id="PF12697">
    <property type="entry name" value="Abhydrolase_6"/>
    <property type="match status" value="1"/>
</dbReference>
<dbReference type="Gene3D" id="3.40.50.1820">
    <property type="entry name" value="alpha/beta hydrolase"/>
    <property type="match status" value="1"/>
</dbReference>
<dbReference type="EMBL" id="CP070496">
    <property type="protein sequence ID" value="QSB05380.1"/>
    <property type="molecule type" value="Genomic_DNA"/>
</dbReference>
<evidence type="ECO:0000313" key="3">
    <source>
        <dbReference type="Proteomes" id="UP000662939"/>
    </source>
</evidence>
<protein>
    <submittedName>
        <fullName evidence="2">Alpha/beta hydrolase</fullName>
    </submittedName>
</protein>
<dbReference type="InterPro" id="IPR000073">
    <property type="entry name" value="AB_hydrolase_1"/>
</dbReference>
<dbReference type="Proteomes" id="UP000662939">
    <property type="component" value="Chromosome"/>
</dbReference>
<dbReference type="InterPro" id="IPR052897">
    <property type="entry name" value="Sec-Metab_Biosynth_Hydrolase"/>
</dbReference>
<feature type="domain" description="AB hydrolase-1" evidence="1">
    <location>
        <begin position="9"/>
        <end position="228"/>
    </location>
</feature>
<dbReference type="RefSeq" id="WP_213171387.1">
    <property type="nucleotide sequence ID" value="NZ_CP070496.1"/>
</dbReference>
<sequence length="243" mass="26432">MNSTKTHRLVLVPGFWLGAWAWDEVADALRAAGHAVTTVTLPGLRSASEDHSQVHISDHIDTIVDALRAEAEPALLVLHSGAGFSGYGALNRAPEAVAGVFYVDTGPGDGSPLAPKFSGESYPLPSWEELVEDGNSLDGLDEQALATFRQRALPQPGNVLREGFELTNRERLDVPVTVLCNSMASQSIRQWIEQGQPFVSELGQLTKPITWVDMPTSHWPMWSKPEELTTELIRAASRAAGER</sequence>
<accession>A0A895XSY7</accession>
<dbReference type="InterPro" id="IPR029058">
    <property type="entry name" value="AB_hydrolase_fold"/>
</dbReference>
<dbReference type="SUPFAM" id="SSF53474">
    <property type="entry name" value="alpha/beta-Hydrolases"/>
    <property type="match status" value="1"/>
</dbReference>
<evidence type="ECO:0000313" key="2">
    <source>
        <dbReference type="EMBL" id="QSB05380.1"/>
    </source>
</evidence>
<keyword evidence="3" id="KW-1185">Reference proteome</keyword>
<dbReference type="KEGG" id="nav:JQS30_00060"/>
<proteinExistence type="predicted"/>
<dbReference type="GO" id="GO:0016787">
    <property type="term" value="F:hydrolase activity"/>
    <property type="evidence" value="ECO:0007669"/>
    <property type="project" value="UniProtKB-KW"/>
</dbReference>
<dbReference type="AlphaFoldDB" id="A0A895XSY7"/>
<gene>
    <name evidence="2" type="ORF">JQS30_00060</name>
</gene>
<dbReference type="PANTHER" id="PTHR37017:SF11">
    <property type="entry name" value="ESTERASE_LIPASE_THIOESTERASE DOMAIN-CONTAINING PROTEIN"/>
    <property type="match status" value="1"/>
</dbReference>
<evidence type="ECO:0000259" key="1">
    <source>
        <dbReference type="Pfam" id="PF12697"/>
    </source>
</evidence>
<reference evidence="2" key="1">
    <citation type="submission" date="2021-02" db="EMBL/GenBank/DDBJ databases">
        <title>Natronoglycomyces albus gen. nov., sp. nov, a haloalkaliphilic actinobacterium from a soda solonchak soil.</title>
        <authorList>
            <person name="Sorokin D.Y."/>
            <person name="Khijniak T.V."/>
            <person name="Zakharycheva A.P."/>
            <person name="Boueva O.V."/>
            <person name="Ariskina E.V."/>
            <person name="Hahnke R.L."/>
            <person name="Bunk B."/>
            <person name="Sproer C."/>
            <person name="Schumann P."/>
            <person name="Evtushenko L.I."/>
            <person name="Kublanov I.V."/>
        </authorList>
    </citation>
    <scope>NUCLEOTIDE SEQUENCE</scope>
    <source>
        <strain evidence="2">DSM 106290</strain>
    </source>
</reference>
<name>A0A895XSY7_9ACTN</name>
<organism evidence="2 3">
    <name type="scientific">Natronoglycomyces albus</name>
    <dbReference type="NCBI Taxonomy" id="2811108"/>
    <lineage>
        <taxon>Bacteria</taxon>
        <taxon>Bacillati</taxon>
        <taxon>Actinomycetota</taxon>
        <taxon>Actinomycetes</taxon>
        <taxon>Glycomycetales</taxon>
        <taxon>Glycomycetaceae</taxon>
        <taxon>Natronoglycomyces</taxon>
    </lineage>
</organism>
<dbReference type="PANTHER" id="PTHR37017">
    <property type="entry name" value="AB HYDROLASE-1 DOMAIN-CONTAINING PROTEIN-RELATED"/>
    <property type="match status" value="1"/>
</dbReference>